<accession>A0AAV9DX42</accession>
<dbReference type="Proteomes" id="UP001180020">
    <property type="component" value="Unassembled WGS sequence"/>
</dbReference>
<reference evidence="1" key="2">
    <citation type="submission" date="2023-06" db="EMBL/GenBank/DDBJ databases">
        <authorList>
            <person name="Ma L."/>
            <person name="Liu K.-W."/>
            <person name="Li Z."/>
            <person name="Hsiao Y.-Y."/>
            <person name="Qi Y."/>
            <person name="Fu T."/>
            <person name="Tang G."/>
            <person name="Zhang D."/>
            <person name="Sun W.-H."/>
            <person name="Liu D.-K."/>
            <person name="Li Y."/>
            <person name="Chen G.-Z."/>
            <person name="Liu X.-D."/>
            <person name="Liao X.-Y."/>
            <person name="Jiang Y.-T."/>
            <person name="Yu X."/>
            <person name="Hao Y."/>
            <person name="Huang J."/>
            <person name="Zhao X.-W."/>
            <person name="Ke S."/>
            <person name="Chen Y.-Y."/>
            <person name="Wu W.-L."/>
            <person name="Hsu J.-L."/>
            <person name="Lin Y.-F."/>
            <person name="Huang M.-D."/>
            <person name="Li C.-Y."/>
            <person name="Huang L."/>
            <person name="Wang Z.-W."/>
            <person name="Zhao X."/>
            <person name="Zhong W.-Y."/>
            <person name="Peng D.-H."/>
            <person name="Ahmad S."/>
            <person name="Lan S."/>
            <person name="Zhang J.-S."/>
            <person name="Tsai W.-C."/>
            <person name="Van De Peer Y."/>
            <person name="Liu Z.-J."/>
        </authorList>
    </citation>
    <scope>NUCLEOTIDE SEQUENCE</scope>
    <source>
        <strain evidence="1">CP</strain>
        <tissue evidence="1">Leaves</tissue>
    </source>
</reference>
<name>A0AAV9DX42_ACOCL</name>
<reference evidence="1" key="1">
    <citation type="journal article" date="2023" name="Nat. Commun.">
        <title>Diploid and tetraploid genomes of Acorus and the evolution of monocots.</title>
        <authorList>
            <person name="Ma L."/>
            <person name="Liu K.W."/>
            <person name="Li Z."/>
            <person name="Hsiao Y.Y."/>
            <person name="Qi Y."/>
            <person name="Fu T."/>
            <person name="Tang G.D."/>
            <person name="Zhang D."/>
            <person name="Sun W.H."/>
            <person name="Liu D.K."/>
            <person name="Li Y."/>
            <person name="Chen G.Z."/>
            <person name="Liu X.D."/>
            <person name="Liao X.Y."/>
            <person name="Jiang Y.T."/>
            <person name="Yu X."/>
            <person name="Hao Y."/>
            <person name="Huang J."/>
            <person name="Zhao X.W."/>
            <person name="Ke S."/>
            <person name="Chen Y.Y."/>
            <person name="Wu W.L."/>
            <person name="Hsu J.L."/>
            <person name="Lin Y.F."/>
            <person name="Huang M.D."/>
            <person name="Li C.Y."/>
            <person name="Huang L."/>
            <person name="Wang Z.W."/>
            <person name="Zhao X."/>
            <person name="Zhong W.Y."/>
            <person name="Peng D.H."/>
            <person name="Ahmad S."/>
            <person name="Lan S."/>
            <person name="Zhang J.S."/>
            <person name="Tsai W.C."/>
            <person name="Van de Peer Y."/>
            <person name="Liu Z.J."/>
        </authorList>
    </citation>
    <scope>NUCLEOTIDE SEQUENCE</scope>
    <source>
        <strain evidence="1">CP</strain>
    </source>
</reference>
<proteinExistence type="predicted"/>
<evidence type="ECO:0000313" key="2">
    <source>
        <dbReference type="Proteomes" id="UP001180020"/>
    </source>
</evidence>
<gene>
    <name evidence="1" type="ORF">QJS10_CPB11g00472</name>
</gene>
<comment type="caution">
    <text evidence="1">The sequence shown here is derived from an EMBL/GenBank/DDBJ whole genome shotgun (WGS) entry which is preliminary data.</text>
</comment>
<sequence length="68" mass="7694">MAFTSRLLCRSRQLDAPHWRPVRKLCTHELLNGSNLHVEVRRMVGELYGKAGVARSPSTSGRWCSSAR</sequence>
<evidence type="ECO:0000313" key="1">
    <source>
        <dbReference type="EMBL" id="KAK1305235.1"/>
    </source>
</evidence>
<dbReference type="EMBL" id="JAUJYO010000011">
    <property type="protein sequence ID" value="KAK1305235.1"/>
    <property type="molecule type" value="Genomic_DNA"/>
</dbReference>
<protein>
    <submittedName>
        <fullName evidence="1">Uncharacterized protein</fullName>
    </submittedName>
</protein>
<organism evidence="1 2">
    <name type="scientific">Acorus calamus</name>
    <name type="common">Sweet flag</name>
    <dbReference type="NCBI Taxonomy" id="4465"/>
    <lineage>
        <taxon>Eukaryota</taxon>
        <taxon>Viridiplantae</taxon>
        <taxon>Streptophyta</taxon>
        <taxon>Embryophyta</taxon>
        <taxon>Tracheophyta</taxon>
        <taxon>Spermatophyta</taxon>
        <taxon>Magnoliopsida</taxon>
        <taxon>Liliopsida</taxon>
        <taxon>Acoraceae</taxon>
        <taxon>Acorus</taxon>
    </lineage>
</organism>
<dbReference type="AlphaFoldDB" id="A0AAV9DX42"/>
<keyword evidence="2" id="KW-1185">Reference proteome</keyword>